<feature type="transmembrane region" description="Helical" evidence="7">
    <location>
        <begin position="778"/>
        <end position="797"/>
    </location>
</feature>
<feature type="transmembrane region" description="Helical" evidence="7">
    <location>
        <begin position="407"/>
        <end position="432"/>
    </location>
</feature>
<proteinExistence type="predicted"/>
<dbReference type="InterPro" id="IPR004869">
    <property type="entry name" value="MMPL_dom"/>
</dbReference>
<evidence type="ECO:0000256" key="3">
    <source>
        <dbReference type="ARBA" id="ARBA00022692"/>
    </source>
</evidence>
<feature type="transmembrane region" description="Helical" evidence="7">
    <location>
        <begin position="707"/>
        <end position="728"/>
    </location>
</feature>
<feature type="transmembrane region" description="Helical" evidence="7">
    <location>
        <begin position="667"/>
        <end position="687"/>
    </location>
</feature>
<protein>
    <submittedName>
        <fullName evidence="9">RND superfamily putative drug exporter</fullName>
    </submittedName>
</protein>
<dbReference type="AlphaFoldDB" id="A0A852XCX0"/>
<reference evidence="9 10" key="1">
    <citation type="submission" date="2020-07" db="EMBL/GenBank/DDBJ databases">
        <title>Sequencing the genomes of 1000 actinobacteria strains.</title>
        <authorList>
            <person name="Klenk H.-P."/>
        </authorList>
    </citation>
    <scope>NUCLEOTIDE SEQUENCE [LARGE SCALE GENOMIC DNA]</scope>
    <source>
        <strain evidence="9 10">DSM 24723</strain>
    </source>
</reference>
<dbReference type="GO" id="GO:0005886">
    <property type="term" value="C:plasma membrane"/>
    <property type="evidence" value="ECO:0007669"/>
    <property type="project" value="UniProtKB-SubCell"/>
</dbReference>
<keyword evidence="10" id="KW-1185">Reference proteome</keyword>
<dbReference type="Proteomes" id="UP000592181">
    <property type="component" value="Unassembled WGS sequence"/>
</dbReference>
<feature type="compositionally biased region" description="Acidic residues" evidence="6">
    <location>
        <begin position="840"/>
        <end position="851"/>
    </location>
</feature>
<comment type="caution">
    <text evidence="9">The sequence shown here is derived from an EMBL/GenBank/DDBJ whole genome shotgun (WGS) entry which is preliminary data.</text>
</comment>
<dbReference type="SUPFAM" id="SSF82866">
    <property type="entry name" value="Multidrug efflux transporter AcrB transmembrane domain"/>
    <property type="match status" value="2"/>
</dbReference>
<dbReference type="EMBL" id="JACBZX010000001">
    <property type="protein sequence ID" value="NYG36311.1"/>
    <property type="molecule type" value="Genomic_DNA"/>
</dbReference>
<dbReference type="Gene3D" id="1.20.1640.10">
    <property type="entry name" value="Multidrug efflux transporter AcrB transmembrane domain"/>
    <property type="match status" value="2"/>
</dbReference>
<keyword evidence="4 7" id="KW-1133">Transmembrane helix</keyword>
<comment type="subcellular location">
    <subcellularLocation>
        <location evidence="1">Cell membrane</location>
        <topology evidence="1">Multi-pass membrane protein</topology>
    </subcellularLocation>
</comment>
<evidence type="ECO:0000256" key="1">
    <source>
        <dbReference type="ARBA" id="ARBA00004651"/>
    </source>
</evidence>
<feature type="transmembrane region" description="Helical" evidence="7">
    <location>
        <begin position="281"/>
        <end position="301"/>
    </location>
</feature>
<evidence type="ECO:0000256" key="6">
    <source>
        <dbReference type="SAM" id="MobiDB-lite"/>
    </source>
</evidence>
<dbReference type="PANTHER" id="PTHR33406:SF13">
    <property type="entry name" value="MEMBRANE PROTEIN YDFJ"/>
    <property type="match status" value="1"/>
</dbReference>
<feature type="transmembrane region" description="Helical" evidence="7">
    <location>
        <begin position="478"/>
        <end position="502"/>
    </location>
</feature>
<dbReference type="PROSITE" id="PS50156">
    <property type="entry name" value="SSD"/>
    <property type="match status" value="1"/>
</dbReference>
<feature type="transmembrane region" description="Helical" evidence="7">
    <location>
        <begin position="332"/>
        <end position="352"/>
    </location>
</feature>
<evidence type="ECO:0000313" key="10">
    <source>
        <dbReference type="Proteomes" id="UP000592181"/>
    </source>
</evidence>
<feature type="transmembrane region" description="Helical" evidence="7">
    <location>
        <begin position="373"/>
        <end position="401"/>
    </location>
</feature>
<organism evidence="9 10">
    <name type="scientific">Janibacter alkaliphilus</name>
    <dbReference type="NCBI Taxonomy" id="1069963"/>
    <lineage>
        <taxon>Bacteria</taxon>
        <taxon>Bacillati</taxon>
        <taxon>Actinomycetota</taxon>
        <taxon>Actinomycetes</taxon>
        <taxon>Micrococcales</taxon>
        <taxon>Intrasporangiaceae</taxon>
        <taxon>Janibacter</taxon>
    </lineage>
</organism>
<dbReference type="InterPro" id="IPR050545">
    <property type="entry name" value="Mycobact_MmpL"/>
</dbReference>
<dbReference type="PANTHER" id="PTHR33406">
    <property type="entry name" value="MEMBRANE PROTEIN MJ1562-RELATED"/>
    <property type="match status" value="1"/>
</dbReference>
<feature type="transmembrane region" description="Helical" evidence="7">
    <location>
        <begin position="640"/>
        <end position="660"/>
    </location>
</feature>
<feature type="region of interest" description="Disordered" evidence="6">
    <location>
        <begin position="829"/>
        <end position="866"/>
    </location>
</feature>
<sequence length="866" mass="90816">MASLLHSIGRWCAHHAWRVVAGWVALLVALGALAGAFSQPLSNEISIPGSDFERVLDDLQTEVPEASGGFGTVVLKSDSDEFTAEQRDAIRDVFGEWEELSEVRAVQDPFTNQQQLDDTTTQVSEGGEQIDDAQTQLDDGWSQLSEGQGQLAQGEEWLRRLADTPDSDPTKADIIRQVEQGRLQVAIGYGQWATSDRALASAEDDYQDGLTAQQMLGDTRFVTDDGYALAQVQFTTDAQSVDPEVKEAIPEIGEQLEDAGVTAEYSVDITQENSLLGPGEAVGVMIAALVLLIALGSIVAAGLPLAGALVGVGTGLLAALAATQFFDMHSLTPSLALMLGLAVGIDYALFIVNRHRTQLLAGRPMQESIAHAVGTSGSAVTIAGTTVVIALVALLVTGIPLLGQMGLVAAVTVAVAVVVALTLTPALLHLVGTRVLSRRAWRRAGFSTPGVPDPGAELDEDGEEHGTGYVAAVTRRPALVAVGVVLLCGVLAVPALSIRLGLPDGGSEPVDSTAHAAYVEAGEKFGAGTNGPVIAVASFADPVAEDEVTHEQALVGNEMSYVDGVASVVPFGVSEDRRTLAFQVIPETGPAEEDTVTTVRELQATGPAIERATGAEMGFTGQTVANIEISQQLSDALPPYLGIVVGLSLLLLTIVFRSILVPLTATLGFLLSVAVSFGATVAVYQWGWLGGIFAVDTPGPVLSFMPIMLIGVLFGLAMDYQMFLVSGMKEAHTHGESARSAVRTGFGHGANVVAAAAIIMTSVFAGFIFAHLTMIRPIGFGLAVGVLVDAFLVRMTLIPALMHLMGEWAWAFPKWLSWVPKVDAEGASLAWPDEDRATAEEADDVDEDETATDGASTDEVPAAARS</sequence>
<evidence type="ECO:0000256" key="7">
    <source>
        <dbReference type="SAM" id="Phobius"/>
    </source>
</evidence>
<evidence type="ECO:0000313" key="9">
    <source>
        <dbReference type="EMBL" id="NYG36311.1"/>
    </source>
</evidence>
<keyword evidence="5 7" id="KW-0472">Membrane</keyword>
<dbReference type="InterPro" id="IPR000731">
    <property type="entry name" value="SSD"/>
</dbReference>
<gene>
    <name evidence="9" type="ORF">BJY28_000780</name>
</gene>
<evidence type="ECO:0000256" key="4">
    <source>
        <dbReference type="ARBA" id="ARBA00022989"/>
    </source>
</evidence>
<accession>A0A852XCX0</accession>
<feature type="transmembrane region" description="Helical" evidence="7">
    <location>
        <begin position="749"/>
        <end position="772"/>
    </location>
</feature>
<keyword evidence="2" id="KW-1003">Cell membrane</keyword>
<name>A0A852XCX0_9MICO</name>
<evidence type="ECO:0000259" key="8">
    <source>
        <dbReference type="PROSITE" id="PS50156"/>
    </source>
</evidence>
<keyword evidence="3 7" id="KW-0812">Transmembrane</keyword>
<dbReference type="Pfam" id="PF03176">
    <property type="entry name" value="MMPL"/>
    <property type="match status" value="2"/>
</dbReference>
<dbReference type="RefSeq" id="WP_179461840.1">
    <property type="nucleotide sequence ID" value="NZ_JACBZX010000001.1"/>
</dbReference>
<feature type="domain" description="SSD" evidence="8">
    <location>
        <begin position="283"/>
        <end position="430"/>
    </location>
</feature>
<evidence type="ECO:0000256" key="5">
    <source>
        <dbReference type="ARBA" id="ARBA00023136"/>
    </source>
</evidence>
<evidence type="ECO:0000256" key="2">
    <source>
        <dbReference type="ARBA" id="ARBA00022475"/>
    </source>
</evidence>